<dbReference type="Proteomes" id="UP000626982">
    <property type="component" value="Unassembled WGS sequence"/>
</dbReference>
<feature type="compositionally biased region" description="Pro residues" evidence="2">
    <location>
        <begin position="33"/>
        <end position="45"/>
    </location>
</feature>
<accession>A0ABQ2KPF3</accession>
<reference evidence="4" key="1">
    <citation type="journal article" date="2019" name="Int. J. Syst. Evol. Microbiol.">
        <title>The Global Catalogue of Microorganisms (GCM) 10K type strain sequencing project: providing services to taxonomists for standard genome sequencing and annotation.</title>
        <authorList>
            <consortium name="The Broad Institute Genomics Platform"/>
            <consortium name="The Broad Institute Genome Sequencing Center for Infectious Disease"/>
            <person name="Wu L."/>
            <person name="Ma J."/>
        </authorList>
    </citation>
    <scope>NUCLEOTIDE SEQUENCE [LARGE SCALE GENOMIC DNA]</scope>
    <source>
        <strain evidence="4">CGMCC 1.6960</strain>
    </source>
</reference>
<dbReference type="CDD" id="cd05829">
    <property type="entry name" value="Sortase_F"/>
    <property type="match status" value="1"/>
</dbReference>
<evidence type="ECO:0000256" key="1">
    <source>
        <dbReference type="ARBA" id="ARBA00022801"/>
    </source>
</evidence>
<keyword evidence="4" id="KW-1185">Reference proteome</keyword>
<dbReference type="Gene3D" id="2.40.260.10">
    <property type="entry name" value="Sortase"/>
    <property type="match status" value="1"/>
</dbReference>
<evidence type="ECO:0000256" key="2">
    <source>
        <dbReference type="SAM" id="MobiDB-lite"/>
    </source>
</evidence>
<dbReference type="Pfam" id="PF04203">
    <property type="entry name" value="Sortase"/>
    <property type="match status" value="1"/>
</dbReference>
<comment type="caution">
    <text evidence="3">The sequence shown here is derived from an EMBL/GenBank/DDBJ whole genome shotgun (WGS) entry which is preliminary data.</text>
</comment>
<dbReference type="InterPro" id="IPR042001">
    <property type="entry name" value="Sortase_F"/>
</dbReference>
<dbReference type="SUPFAM" id="SSF63817">
    <property type="entry name" value="Sortase"/>
    <property type="match status" value="1"/>
</dbReference>
<dbReference type="InterPro" id="IPR005754">
    <property type="entry name" value="Sortase"/>
</dbReference>
<feature type="region of interest" description="Disordered" evidence="2">
    <location>
        <begin position="33"/>
        <end position="74"/>
    </location>
</feature>
<evidence type="ECO:0000313" key="4">
    <source>
        <dbReference type="Proteomes" id="UP000626982"/>
    </source>
</evidence>
<evidence type="ECO:0000313" key="3">
    <source>
        <dbReference type="EMBL" id="GGN87414.1"/>
    </source>
</evidence>
<dbReference type="InterPro" id="IPR023365">
    <property type="entry name" value="Sortase_dom-sf"/>
</dbReference>
<organism evidence="3 4">
    <name type="scientific">Agrococcus terreus</name>
    <dbReference type="NCBI Taxonomy" id="574649"/>
    <lineage>
        <taxon>Bacteria</taxon>
        <taxon>Bacillati</taxon>
        <taxon>Actinomycetota</taxon>
        <taxon>Actinomycetes</taxon>
        <taxon>Micrococcales</taxon>
        <taxon>Microbacteriaceae</taxon>
        <taxon>Agrococcus</taxon>
    </lineage>
</organism>
<proteinExistence type="predicted"/>
<dbReference type="RefSeq" id="WP_188718351.1">
    <property type="nucleotide sequence ID" value="NZ_BAABBD010000003.1"/>
</dbReference>
<keyword evidence="1" id="KW-0378">Hydrolase</keyword>
<protein>
    <submittedName>
        <fullName evidence="3">Class F sortase</fullName>
    </submittedName>
</protein>
<sequence>MFRSRIAALVVAALAAVAAIVVGVSLVLPRPAPAPAPEAAPPASAPPASATTDPPAPVSTPVGRQDAALGAQERAAVDEPVAVRLPSLGVDLDVVPVGVRDDGQMDVPLLVSEAGWYRYGPAPGAEAGNAVLAAHVDSDRGPAPMAVLLDVEVGTEVEVETASGATLRYRIDEVEQLGKETLPLDEIFARDGDHRLRLVTCAGDWDPVAQAYEDNVIATASLIG</sequence>
<dbReference type="EMBL" id="BMLM01000002">
    <property type="protein sequence ID" value="GGN87414.1"/>
    <property type="molecule type" value="Genomic_DNA"/>
</dbReference>
<gene>
    <name evidence="3" type="ORF">GCM10010968_21950</name>
</gene>
<name>A0ABQ2KPF3_9MICO</name>